<organism evidence="1 2">
    <name type="scientific">Paenibacillus mesotrionivorans</name>
    <dbReference type="NCBI Taxonomy" id="3160968"/>
    <lineage>
        <taxon>Bacteria</taxon>
        <taxon>Bacillati</taxon>
        <taxon>Bacillota</taxon>
        <taxon>Bacilli</taxon>
        <taxon>Bacillales</taxon>
        <taxon>Paenibacillaceae</taxon>
        <taxon>Paenibacillus</taxon>
    </lineage>
</organism>
<reference evidence="1" key="1">
    <citation type="submission" date="2024-12" db="EMBL/GenBank/DDBJ databases">
        <authorList>
            <person name="Wu N."/>
        </authorList>
    </citation>
    <scope>NUCLEOTIDE SEQUENCE</scope>
    <source>
        <strain evidence="1">P15</strain>
    </source>
</reference>
<accession>A0ACC7PC70</accession>
<keyword evidence="2" id="KW-1185">Reference proteome</keyword>
<keyword evidence="1" id="KW-0378">Hydrolase</keyword>
<evidence type="ECO:0000313" key="1">
    <source>
        <dbReference type="EMBL" id="MFM9331962.1"/>
    </source>
</evidence>
<dbReference type="EC" id="3.1.4.-" evidence="1"/>
<name>A0ACC7PC70_9BACL</name>
<dbReference type="Proteomes" id="UP001631969">
    <property type="component" value="Unassembled WGS sequence"/>
</dbReference>
<protein>
    <submittedName>
        <fullName evidence="1">HD-GYP domain-containing protein</fullName>
        <ecNumber evidence="1">3.1.4.-</ecNumber>
    </submittedName>
</protein>
<gene>
    <name evidence="1" type="ORF">ACI1P1_27060</name>
</gene>
<proteinExistence type="predicted"/>
<sequence length="349" mass="39032">MKIHVMDLLPGDRLTQDVFNSYGLHVLSADAYLGSDSIARLLAHNIEYIEIERSEESAAASVTLSTLPTYPSVQISYDASLAGLGLLFTQALGEGRIEQDIVDASFEPLAESFHKEKNLVSLMLSLENSDDYTFNHSVQVGMLAYYLARWLGYPESFALDAGKAGFVHDIGMSRVDPAILRKPSKLTEEEYAAVKKHVEYGEEILKRAYPDNSPILLGAMQHHERMDGSGYPHGLMGEDISVIGRILAVTDIYSAMITSRVYQKERDLLFVLKEINRLSFTSLDPTITQVFIRNLVPNLLGKTVELFDGRRGVIVLTNYTDFFRPLIKIDNEFVDLSKHPELSILKVLA</sequence>
<comment type="caution">
    <text evidence="1">The sequence shown here is derived from an EMBL/GenBank/DDBJ whole genome shotgun (WGS) entry which is preliminary data.</text>
</comment>
<evidence type="ECO:0000313" key="2">
    <source>
        <dbReference type="Proteomes" id="UP001631969"/>
    </source>
</evidence>
<dbReference type="EMBL" id="JBJURJ010000024">
    <property type="protein sequence ID" value="MFM9331962.1"/>
    <property type="molecule type" value="Genomic_DNA"/>
</dbReference>